<organism evidence="2 3">
    <name type="scientific">Thermostaphylospora chromogena</name>
    <dbReference type="NCBI Taxonomy" id="35622"/>
    <lineage>
        <taxon>Bacteria</taxon>
        <taxon>Bacillati</taxon>
        <taxon>Actinomycetota</taxon>
        <taxon>Actinomycetes</taxon>
        <taxon>Streptosporangiales</taxon>
        <taxon>Thermomonosporaceae</taxon>
        <taxon>Thermostaphylospora</taxon>
    </lineage>
</organism>
<dbReference type="Proteomes" id="UP000217103">
    <property type="component" value="Unassembled WGS sequence"/>
</dbReference>
<reference evidence="2 3" key="1">
    <citation type="submission" date="2016-10" db="EMBL/GenBank/DDBJ databases">
        <authorList>
            <person name="de Groot N.N."/>
        </authorList>
    </citation>
    <scope>NUCLEOTIDE SEQUENCE [LARGE SCALE GENOMIC DNA]</scope>
    <source>
        <strain evidence="2 3">DSM 43794</strain>
    </source>
</reference>
<dbReference type="RefSeq" id="WP_093259953.1">
    <property type="nucleotide sequence ID" value="NZ_FNKK01000002.1"/>
</dbReference>
<feature type="transmembrane region" description="Helical" evidence="1">
    <location>
        <begin position="25"/>
        <end position="48"/>
    </location>
</feature>
<keyword evidence="1" id="KW-1133">Transmembrane helix</keyword>
<protein>
    <submittedName>
        <fullName evidence="2">Uncharacterized protein</fullName>
    </submittedName>
</protein>
<accession>A0A1H1G5V9</accession>
<feature type="transmembrane region" description="Helical" evidence="1">
    <location>
        <begin position="147"/>
        <end position="164"/>
    </location>
</feature>
<keyword evidence="3" id="KW-1185">Reference proteome</keyword>
<sequence>MTTAESERTRTGGFALFAECTVTGVWITVAAIPLVTALPAFAAGCAHLSRFLRGYGGGVRTFAADLRAAWRGSLPVTLAGWAALALLGVDVLIARSGLPGGPLVAAVVACAALALAVVGLRAAAAWSPGARWPALIRAAAVRARDDLFGSVLVAGGVIVVMTVTWQLPPLFVPAVGLLAGAALAVHGRGR</sequence>
<proteinExistence type="predicted"/>
<dbReference type="OrthoDB" id="3683589at2"/>
<dbReference type="EMBL" id="FNKK01000002">
    <property type="protein sequence ID" value="SDR08560.1"/>
    <property type="molecule type" value="Genomic_DNA"/>
</dbReference>
<dbReference type="AlphaFoldDB" id="A0A1H1G5V9"/>
<feature type="transmembrane region" description="Helical" evidence="1">
    <location>
        <begin position="68"/>
        <end position="89"/>
    </location>
</feature>
<evidence type="ECO:0000313" key="2">
    <source>
        <dbReference type="EMBL" id="SDR08560.1"/>
    </source>
</evidence>
<feature type="transmembrane region" description="Helical" evidence="1">
    <location>
        <begin position="170"/>
        <end position="187"/>
    </location>
</feature>
<evidence type="ECO:0000313" key="3">
    <source>
        <dbReference type="Proteomes" id="UP000217103"/>
    </source>
</evidence>
<keyword evidence="1" id="KW-0812">Transmembrane</keyword>
<gene>
    <name evidence="2" type="ORF">SAMN04489764_3387</name>
</gene>
<dbReference type="STRING" id="35622.SAMN04489764_3387"/>
<evidence type="ECO:0000256" key="1">
    <source>
        <dbReference type="SAM" id="Phobius"/>
    </source>
</evidence>
<feature type="transmembrane region" description="Helical" evidence="1">
    <location>
        <begin position="101"/>
        <end position="126"/>
    </location>
</feature>
<name>A0A1H1G5V9_9ACTN</name>
<keyword evidence="1" id="KW-0472">Membrane</keyword>